<dbReference type="Gene3D" id="3.10.10.10">
    <property type="entry name" value="HIV Type 1 Reverse Transcriptase, subunit A, domain 1"/>
    <property type="match status" value="1"/>
</dbReference>
<keyword evidence="2" id="KW-1185">Reference proteome</keyword>
<gene>
    <name evidence="1" type="ORF">HETIRDRAFT_43228</name>
</gene>
<organism evidence="1 2">
    <name type="scientific">Heterobasidion irregulare (strain TC 32-1)</name>
    <dbReference type="NCBI Taxonomy" id="747525"/>
    <lineage>
        <taxon>Eukaryota</taxon>
        <taxon>Fungi</taxon>
        <taxon>Dikarya</taxon>
        <taxon>Basidiomycota</taxon>
        <taxon>Agaricomycotina</taxon>
        <taxon>Agaricomycetes</taxon>
        <taxon>Russulales</taxon>
        <taxon>Bondarzewiaceae</taxon>
        <taxon>Heterobasidion</taxon>
        <taxon>Heterobasidion annosum species complex</taxon>
    </lineage>
</organism>
<proteinExistence type="predicted"/>
<dbReference type="InterPro" id="IPR032567">
    <property type="entry name" value="RTL1-rel"/>
</dbReference>
<dbReference type="SUPFAM" id="SSF56672">
    <property type="entry name" value="DNA/RNA polymerases"/>
    <property type="match status" value="1"/>
</dbReference>
<dbReference type="InParanoid" id="W4KIC3"/>
<dbReference type="PANTHER" id="PTHR15503">
    <property type="entry name" value="LDOC1 RELATED"/>
    <property type="match status" value="1"/>
</dbReference>
<dbReference type="InterPro" id="IPR043502">
    <property type="entry name" value="DNA/RNA_pol_sf"/>
</dbReference>
<dbReference type="KEGG" id="hir:HETIRDRAFT_43228"/>
<accession>W4KIC3</accession>
<protein>
    <submittedName>
        <fullName evidence="1">Uncharacterized protein</fullName>
    </submittedName>
</protein>
<dbReference type="HOGENOM" id="CLU_000384_42_4_1"/>
<feature type="non-terminal residue" evidence="1">
    <location>
        <position position="1"/>
    </location>
</feature>
<dbReference type="GeneID" id="20674601"/>
<dbReference type="Proteomes" id="UP000030671">
    <property type="component" value="Unassembled WGS sequence"/>
</dbReference>
<dbReference type="OrthoDB" id="3262920at2759"/>
<evidence type="ECO:0000313" key="2">
    <source>
        <dbReference type="Proteomes" id="UP000030671"/>
    </source>
</evidence>
<evidence type="ECO:0000313" key="1">
    <source>
        <dbReference type="EMBL" id="ETW85613.1"/>
    </source>
</evidence>
<sequence>HAFDLKPTFKTQTPKIYALSPERHDKLGKFIMEHLARGTIRWSMSPTAVPFFFIGKKDGKLRPIQDYHHLNSHTILNVSH</sequence>
<dbReference type="RefSeq" id="XP_009541774.1">
    <property type="nucleotide sequence ID" value="XM_009543479.1"/>
</dbReference>
<reference evidence="1 2" key="1">
    <citation type="journal article" date="2012" name="New Phytol.">
        <title>Insight into trade-off between wood decay and parasitism from the genome of a fungal forest pathogen.</title>
        <authorList>
            <person name="Olson A."/>
            <person name="Aerts A."/>
            <person name="Asiegbu F."/>
            <person name="Belbahri L."/>
            <person name="Bouzid O."/>
            <person name="Broberg A."/>
            <person name="Canback B."/>
            <person name="Coutinho P.M."/>
            <person name="Cullen D."/>
            <person name="Dalman K."/>
            <person name="Deflorio G."/>
            <person name="van Diepen L.T."/>
            <person name="Dunand C."/>
            <person name="Duplessis S."/>
            <person name="Durling M."/>
            <person name="Gonthier P."/>
            <person name="Grimwood J."/>
            <person name="Fossdal C.G."/>
            <person name="Hansson D."/>
            <person name="Henrissat B."/>
            <person name="Hietala A."/>
            <person name="Himmelstrand K."/>
            <person name="Hoffmeister D."/>
            <person name="Hogberg N."/>
            <person name="James T.Y."/>
            <person name="Karlsson M."/>
            <person name="Kohler A."/>
            <person name="Kues U."/>
            <person name="Lee Y.H."/>
            <person name="Lin Y.C."/>
            <person name="Lind M."/>
            <person name="Lindquist E."/>
            <person name="Lombard V."/>
            <person name="Lucas S."/>
            <person name="Lunden K."/>
            <person name="Morin E."/>
            <person name="Murat C."/>
            <person name="Park J."/>
            <person name="Raffaello T."/>
            <person name="Rouze P."/>
            <person name="Salamov A."/>
            <person name="Schmutz J."/>
            <person name="Solheim H."/>
            <person name="Stahlberg J."/>
            <person name="Velez H."/>
            <person name="de Vries R.P."/>
            <person name="Wiebenga A."/>
            <person name="Woodward S."/>
            <person name="Yakovlev I."/>
            <person name="Garbelotto M."/>
            <person name="Martin F."/>
            <person name="Grigoriev I.V."/>
            <person name="Stenlid J."/>
        </authorList>
    </citation>
    <scope>NUCLEOTIDE SEQUENCE [LARGE SCALE GENOMIC DNA]</scope>
    <source>
        <strain evidence="1 2">TC 32-1</strain>
    </source>
</reference>
<dbReference type="AlphaFoldDB" id="W4KIC3"/>
<name>W4KIC3_HETIT</name>
<dbReference type="EMBL" id="KI925455">
    <property type="protein sequence ID" value="ETW85613.1"/>
    <property type="molecule type" value="Genomic_DNA"/>
</dbReference>
<dbReference type="PANTHER" id="PTHR15503:SF30">
    <property type="entry name" value="RETROTRANSPOSON GAG-LIKE PROTEIN 6"/>
    <property type="match status" value="1"/>
</dbReference>